<comment type="caution">
    <text evidence="3">The sequence shown here is derived from an EMBL/GenBank/DDBJ whole genome shotgun (WGS) entry which is preliminary data.</text>
</comment>
<evidence type="ECO:0000256" key="1">
    <source>
        <dbReference type="SAM" id="Coils"/>
    </source>
</evidence>
<evidence type="ECO:0000313" key="4">
    <source>
        <dbReference type="Proteomes" id="UP000738359"/>
    </source>
</evidence>
<sequence length="262" mass="29782">MHYLANMVANNNPELLNLPDTFLFLSKLEQFRTREILDQVLDHQKTIRKLEQFKQRLEKKLEARLKALKDLLLSKADLPAAIGFIEREEDALEDEEVSNAKLVIGRLDKFVKDAQSRFEDLVDLVENLDQSWKSTAIYFGEKSATDHAHTAEDSQASTLEGQQQQPQQQVVNRMLVGPRKPPEEIFAVIHEFLRHFREAHLQNEDKRIREKRQAATVAKRGSTSSMPTPSSRRPSSSSVFSLNSGSSSPSPFAMSLRGGRTL</sequence>
<proteinExistence type="predicted"/>
<keyword evidence="4" id="KW-1185">Reference proteome</keyword>
<organism evidence="3 4">
    <name type="scientific">Mortierella alpina</name>
    <name type="common">Oleaginous fungus</name>
    <name type="synonym">Mortierella renispora</name>
    <dbReference type="NCBI Taxonomy" id="64518"/>
    <lineage>
        <taxon>Eukaryota</taxon>
        <taxon>Fungi</taxon>
        <taxon>Fungi incertae sedis</taxon>
        <taxon>Mucoromycota</taxon>
        <taxon>Mortierellomycotina</taxon>
        <taxon>Mortierellomycetes</taxon>
        <taxon>Mortierellales</taxon>
        <taxon>Mortierellaceae</taxon>
        <taxon>Mortierella</taxon>
    </lineage>
</organism>
<dbReference type="AlphaFoldDB" id="A0A9P6IR51"/>
<feature type="region of interest" description="Disordered" evidence="2">
    <location>
        <begin position="146"/>
        <end position="167"/>
    </location>
</feature>
<dbReference type="InterPro" id="IPR042201">
    <property type="entry name" value="FH2_Formin_sf"/>
</dbReference>
<dbReference type="EMBL" id="JAAAHY010002284">
    <property type="protein sequence ID" value="KAF9944853.1"/>
    <property type="molecule type" value="Genomic_DNA"/>
</dbReference>
<evidence type="ECO:0000313" key="3">
    <source>
        <dbReference type="EMBL" id="KAF9944853.1"/>
    </source>
</evidence>
<accession>A0A9P6IR51</accession>
<feature type="coiled-coil region" evidence="1">
    <location>
        <begin position="40"/>
        <end position="67"/>
    </location>
</feature>
<protein>
    <submittedName>
        <fullName evidence="3">Uncharacterized protein</fullName>
    </submittedName>
</protein>
<feature type="compositionally biased region" description="Low complexity" evidence="2">
    <location>
        <begin position="221"/>
        <end position="256"/>
    </location>
</feature>
<evidence type="ECO:0000256" key="2">
    <source>
        <dbReference type="SAM" id="MobiDB-lite"/>
    </source>
</evidence>
<gene>
    <name evidence="3" type="ORF">BGZ70_004273</name>
</gene>
<dbReference type="Proteomes" id="UP000738359">
    <property type="component" value="Unassembled WGS sequence"/>
</dbReference>
<name>A0A9P6IR51_MORAP</name>
<dbReference type="SUPFAM" id="SSF101447">
    <property type="entry name" value="Formin homology 2 domain (FH2 domain)"/>
    <property type="match status" value="1"/>
</dbReference>
<keyword evidence="1" id="KW-0175">Coiled coil</keyword>
<dbReference type="Gene3D" id="1.20.58.2220">
    <property type="entry name" value="Formin, FH2 domain"/>
    <property type="match status" value="1"/>
</dbReference>
<reference evidence="3" key="1">
    <citation type="journal article" date="2020" name="Fungal Divers.">
        <title>Resolving the Mortierellaceae phylogeny through synthesis of multi-gene phylogenetics and phylogenomics.</title>
        <authorList>
            <person name="Vandepol N."/>
            <person name="Liber J."/>
            <person name="Desiro A."/>
            <person name="Na H."/>
            <person name="Kennedy M."/>
            <person name="Barry K."/>
            <person name="Grigoriev I.V."/>
            <person name="Miller A.N."/>
            <person name="O'Donnell K."/>
            <person name="Stajich J.E."/>
            <person name="Bonito G."/>
        </authorList>
    </citation>
    <scope>NUCLEOTIDE SEQUENCE</scope>
    <source>
        <strain evidence="3">CK1249</strain>
    </source>
</reference>
<dbReference type="OrthoDB" id="5632at2759"/>
<feature type="region of interest" description="Disordered" evidence="2">
    <location>
        <begin position="213"/>
        <end position="262"/>
    </location>
</feature>